<evidence type="ECO:0000313" key="2">
    <source>
        <dbReference type="Proteomes" id="UP001281761"/>
    </source>
</evidence>
<sequence>MDGHTFSTSRFTLKALCTIFVPTQTHHTTALLAAFRRLMLHLDKGVLVERIWKGWFPAFFDAVNPSKLPFTNEFESLHTQLVEVLNDRLQNIWDCKDDIHCRRSREDITEIYRSFHKQTRDYIIHLSPHPFVLFDRIKSIIVIDFLIRLFQNSRDYPAAKSFRDELRQQMDEVARSSSSPPFILTSELVCRLTNEEILNVIDRIVGLLASDSCLDDDTILRICTFHENQLKSVYLPELFRKAGRTSEQYFHVLQSLLSLNFDYFYLHPINYLLHNKPIDLQPTFDEWDDVDLETVGVVMGAIRENRLSFKHAWPRVTQQLLARVEQALLQVHHSASRLCQSQLERLLSPSIDILTRHCLLRSNSSDEKRNDRERVFIEICRLCEQRTIVRCLSSVGFFSGLVSGMLNDSTCIECICILNVFVPKTSDSCKRRAEKTKIRRAIPLFLEEGWQDAVEFIFVRKKVDDYRNLLIAVIQGMMQFHGANLGDLIDWYDTD</sequence>
<dbReference type="Proteomes" id="UP001281761">
    <property type="component" value="Unassembled WGS sequence"/>
</dbReference>
<organism evidence="1 2">
    <name type="scientific">Blattamonas nauphoetae</name>
    <dbReference type="NCBI Taxonomy" id="2049346"/>
    <lineage>
        <taxon>Eukaryota</taxon>
        <taxon>Metamonada</taxon>
        <taxon>Preaxostyla</taxon>
        <taxon>Oxymonadida</taxon>
        <taxon>Blattamonas</taxon>
    </lineage>
</organism>
<evidence type="ECO:0000313" key="1">
    <source>
        <dbReference type="EMBL" id="KAK2954554.1"/>
    </source>
</evidence>
<comment type="caution">
    <text evidence="1">The sequence shown here is derived from an EMBL/GenBank/DDBJ whole genome shotgun (WGS) entry which is preliminary data.</text>
</comment>
<accession>A0ABQ9XRY8</accession>
<keyword evidence="2" id="KW-1185">Reference proteome</keyword>
<gene>
    <name evidence="1" type="ORF">BLNAU_10405</name>
</gene>
<dbReference type="EMBL" id="JARBJD010000076">
    <property type="protein sequence ID" value="KAK2954554.1"/>
    <property type="molecule type" value="Genomic_DNA"/>
</dbReference>
<proteinExistence type="predicted"/>
<name>A0ABQ9XRY8_9EUKA</name>
<reference evidence="1 2" key="1">
    <citation type="journal article" date="2022" name="bioRxiv">
        <title>Genomics of Preaxostyla Flagellates Illuminates Evolutionary Transitions and the Path Towards Mitochondrial Loss.</title>
        <authorList>
            <person name="Novak L.V.F."/>
            <person name="Treitli S.C."/>
            <person name="Pyrih J."/>
            <person name="Halakuc P."/>
            <person name="Pipaliya S.V."/>
            <person name="Vacek V."/>
            <person name="Brzon O."/>
            <person name="Soukal P."/>
            <person name="Eme L."/>
            <person name="Dacks J.B."/>
            <person name="Karnkowska A."/>
            <person name="Elias M."/>
            <person name="Hampl V."/>
        </authorList>
    </citation>
    <scope>NUCLEOTIDE SEQUENCE [LARGE SCALE GENOMIC DNA]</scope>
    <source>
        <strain evidence="1">NAU3</strain>
        <tissue evidence="1">Gut</tissue>
    </source>
</reference>
<protein>
    <submittedName>
        <fullName evidence="1">Uncharacterized protein</fullName>
    </submittedName>
</protein>